<dbReference type="EMBL" id="FN594950">
    <property type="protein sequence ID" value="CBI15517.3"/>
    <property type="molecule type" value="Genomic_DNA"/>
</dbReference>
<gene>
    <name evidence="1" type="ordered locus">VIT_17s0000g03020</name>
</gene>
<evidence type="ECO:0000313" key="1">
    <source>
        <dbReference type="EMBL" id="CBI15517.3"/>
    </source>
</evidence>
<accession>D7SJ56</accession>
<name>D7SJ56_VITVI</name>
<proteinExistence type="predicted"/>
<dbReference type="PaxDb" id="29760-VIT_17s0000g03020.t01"/>
<organism evidence="1 2">
    <name type="scientific">Vitis vinifera</name>
    <name type="common">Grape</name>
    <dbReference type="NCBI Taxonomy" id="29760"/>
    <lineage>
        <taxon>Eukaryota</taxon>
        <taxon>Viridiplantae</taxon>
        <taxon>Streptophyta</taxon>
        <taxon>Embryophyta</taxon>
        <taxon>Tracheophyta</taxon>
        <taxon>Spermatophyta</taxon>
        <taxon>Magnoliopsida</taxon>
        <taxon>eudicotyledons</taxon>
        <taxon>Gunneridae</taxon>
        <taxon>Pentapetalae</taxon>
        <taxon>rosids</taxon>
        <taxon>Vitales</taxon>
        <taxon>Vitaceae</taxon>
        <taxon>Viteae</taxon>
        <taxon>Vitis</taxon>
    </lineage>
</organism>
<dbReference type="HOGENOM" id="CLU_2431461_0_0_1"/>
<keyword evidence="2" id="KW-1185">Reference proteome</keyword>
<sequence>MYLSGIVVTLNDVAGLYAFDAEFAIPIIRWRWRWRCINSCVLNCNGYLPINIKGCGRIHFQKQPATQLADGVLLSSNNPSTLGRKTCTVRG</sequence>
<reference evidence="2" key="1">
    <citation type="journal article" date="2007" name="Nature">
        <title>The grapevine genome sequence suggests ancestral hexaploidization in major angiosperm phyla.</title>
        <authorList>
            <consortium name="The French-Italian Public Consortium for Grapevine Genome Characterization."/>
            <person name="Jaillon O."/>
            <person name="Aury J.-M."/>
            <person name="Noel B."/>
            <person name="Policriti A."/>
            <person name="Clepet C."/>
            <person name="Casagrande A."/>
            <person name="Choisne N."/>
            <person name="Aubourg S."/>
            <person name="Vitulo N."/>
            <person name="Jubin C."/>
            <person name="Vezzi A."/>
            <person name="Legeai F."/>
            <person name="Hugueney P."/>
            <person name="Dasilva C."/>
            <person name="Horner D."/>
            <person name="Mica E."/>
            <person name="Jublot D."/>
            <person name="Poulain J."/>
            <person name="Bruyere C."/>
            <person name="Billault A."/>
            <person name="Segurens B."/>
            <person name="Gouyvenoux M."/>
            <person name="Ugarte E."/>
            <person name="Cattonaro F."/>
            <person name="Anthouard V."/>
            <person name="Vico V."/>
            <person name="Del Fabbro C."/>
            <person name="Alaux M."/>
            <person name="Di Gaspero G."/>
            <person name="Dumas V."/>
            <person name="Felice N."/>
            <person name="Paillard S."/>
            <person name="Juman I."/>
            <person name="Moroldo M."/>
            <person name="Scalabrin S."/>
            <person name="Canaguier A."/>
            <person name="Le Clainche I."/>
            <person name="Malacrida G."/>
            <person name="Durand E."/>
            <person name="Pesole G."/>
            <person name="Laucou V."/>
            <person name="Chatelet P."/>
            <person name="Merdinoglu D."/>
            <person name="Delledonne M."/>
            <person name="Pezzotti M."/>
            <person name="Lecharny A."/>
            <person name="Scarpelli C."/>
            <person name="Artiguenave F."/>
            <person name="Pe M.E."/>
            <person name="Valle G."/>
            <person name="Morgante M."/>
            <person name="Caboche M."/>
            <person name="Adam-Blondon A.-F."/>
            <person name="Weissenbach J."/>
            <person name="Quetier F."/>
            <person name="Wincker P."/>
        </authorList>
    </citation>
    <scope>NUCLEOTIDE SEQUENCE [LARGE SCALE GENOMIC DNA]</scope>
    <source>
        <strain evidence="2">cv. Pinot noir / PN40024</strain>
    </source>
</reference>
<evidence type="ECO:0000313" key="2">
    <source>
        <dbReference type="Proteomes" id="UP000009183"/>
    </source>
</evidence>
<dbReference type="InParanoid" id="D7SJ56"/>
<protein>
    <submittedName>
        <fullName evidence="1">Uncharacterized protein</fullName>
    </submittedName>
</protein>
<dbReference type="Proteomes" id="UP000009183">
    <property type="component" value="Chromosome 17"/>
</dbReference>
<dbReference type="AlphaFoldDB" id="D7SJ56"/>